<organism evidence="2">
    <name type="scientific">viral metagenome</name>
    <dbReference type="NCBI Taxonomy" id="1070528"/>
    <lineage>
        <taxon>unclassified sequences</taxon>
        <taxon>metagenomes</taxon>
        <taxon>organismal metagenomes</taxon>
    </lineage>
</organism>
<dbReference type="EMBL" id="BDQE01000080">
    <property type="protein sequence ID" value="GBH22784.1"/>
    <property type="molecule type" value="Genomic_RNA"/>
</dbReference>
<evidence type="ECO:0000256" key="1">
    <source>
        <dbReference type="SAM" id="MobiDB-lite"/>
    </source>
</evidence>
<protein>
    <submittedName>
        <fullName evidence="2">Uncharacterized protein</fullName>
    </submittedName>
</protein>
<reference evidence="2" key="1">
    <citation type="submission" date="2017-04" db="EMBL/GenBank/DDBJ databases">
        <title>Unveiling RNA virosphere associated with marine microorganisms.</title>
        <authorList>
            <person name="Urayama S."/>
            <person name="Takaki Y."/>
            <person name="Nishi S."/>
            <person name="Yoshida Y."/>
            <person name="Deguchi S."/>
            <person name="Takai K."/>
            <person name="Nunoura T."/>
        </authorList>
    </citation>
    <scope>NUCLEOTIDE SEQUENCE</scope>
</reference>
<accession>A0A2V0RC62</accession>
<evidence type="ECO:0000313" key="2">
    <source>
        <dbReference type="EMBL" id="GBH22784.1"/>
    </source>
</evidence>
<proteinExistence type="predicted"/>
<feature type="region of interest" description="Disordered" evidence="1">
    <location>
        <begin position="243"/>
        <end position="266"/>
    </location>
</feature>
<name>A0A2V0RC62_9ZZZZ</name>
<comment type="caution">
    <text evidence="2">The sequence shown here is derived from an EMBL/GenBank/DDBJ whole genome shotgun (WGS) entry which is preliminary data.</text>
</comment>
<dbReference type="AlphaFoldDB" id="A0A2V0RC62"/>
<sequence length="354" mass="38200">MPNKKVIKPMAKNQKKLKKLVRRKYGSKAVNRSNGDRVLAQGTGHVAMRPFGGGYGIPRSPSLHPKCWDAFATAHAALPRSVGPYTVVRTSFLTQTSARCGFIGTFKRTEPTRYNGWSNCVMVTEEADTVISNTPATGFHYAPFPGGASDADGRTLTTFTCCPAAISVQMIGPEALQAAAGQLAAAVVPARMDLINDTRTWEEIQTDITSFFRPRLMSAGKLTLRGVQMDSFPLSMADVSSFEPLITDPPNPNNPRKSPWDANQPSPRGWAPMAFVNPSGATLQLLIAVEWRVRFDIGNPAVASHSHHGVTSDQSWDQQIRRAADALPGVLDIVEKVANTGIGLYRGATAAGLL</sequence>